<reference evidence="1" key="2">
    <citation type="submission" date="2020-09" db="EMBL/GenBank/DDBJ databases">
        <authorList>
            <person name="Sun Q."/>
            <person name="Zhou Y."/>
        </authorList>
    </citation>
    <scope>NUCLEOTIDE SEQUENCE</scope>
    <source>
        <strain evidence="1">CGMCC 1.15322</strain>
    </source>
</reference>
<proteinExistence type="predicted"/>
<keyword evidence="2" id="KW-1185">Reference proteome</keyword>
<dbReference type="AlphaFoldDB" id="A0A916SEQ2"/>
<organism evidence="1 2">
    <name type="scientific">Polaromonas eurypsychrophila</name>
    <dbReference type="NCBI Taxonomy" id="1614635"/>
    <lineage>
        <taxon>Bacteria</taxon>
        <taxon>Pseudomonadati</taxon>
        <taxon>Pseudomonadota</taxon>
        <taxon>Betaproteobacteria</taxon>
        <taxon>Burkholderiales</taxon>
        <taxon>Comamonadaceae</taxon>
        <taxon>Polaromonas</taxon>
    </lineage>
</organism>
<dbReference type="Proteomes" id="UP000620596">
    <property type="component" value="Unassembled WGS sequence"/>
</dbReference>
<gene>
    <name evidence="1" type="ORF">GCM10011496_15760</name>
</gene>
<comment type="caution">
    <text evidence="1">The sequence shown here is derived from an EMBL/GenBank/DDBJ whole genome shotgun (WGS) entry which is preliminary data.</text>
</comment>
<dbReference type="RefSeq" id="WP_188707803.1">
    <property type="nucleotide sequence ID" value="NZ_BMIG01000004.1"/>
</dbReference>
<protein>
    <submittedName>
        <fullName evidence="1">Uncharacterized protein</fullName>
    </submittedName>
</protein>
<name>A0A916SEQ2_9BURK</name>
<reference evidence="1" key="1">
    <citation type="journal article" date="2014" name="Int. J. Syst. Evol. Microbiol.">
        <title>Complete genome sequence of Corynebacterium casei LMG S-19264T (=DSM 44701T), isolated from a smear-ripened cheese.</title>
        <authorList>
            <consortium name="US DOE Joint Genome Institute (JGI-PGF)"/>
            <person name="Walter F."/>
            <person name="Albersmeier A."/>
            <person name="Kalinowski J."/>
            <person name="Ruckert C."/>
        </authorList>
    </citation>
    <scope>NUCLEOTIDE SEQUENCE</scope>
    <source>
        <strain evidence="1">CGMCC 1.15322</strain>
    </source>
</reference>
<sequence length="187" mass="20570">MNSRLPIDPSTQLPSIQSFGELNHFLRSAMADEESLQLADGMGGLSVSIEAVLIRLKPPAGPAEAATQLIDLMTTLREHRALVIGLGPAWRGLYEYASYLAALNNFRVLIGQWLLPPVQAGQGNAVLEQDIGLEDFELIAWRTLGEGMLLIDIHEQLLGQMPAESESGALDATRLDRARSWWGRLRK</sequence>
<evidence type="ECO:0000313" key="2">
    <source>
        <dbReference type="Proteomes" id="UP000620596"/>
    </source>
</evidence>
<dbReference type="EMBL" id="BMIG01000004">
    <property type="protein sequence ID" value="GGA95479.1"/>
    <property type="molecule type" value="Genomic_DNA"/>
</dbReference>
<evidence type="ECO:0000313" key="1">
    <source>
        <dbReference type="EMBL" id="GGA95479.1"/>
    </source>
</evidence>
<accession>A0A916SEQ2</accession>